<name>A0ABD1B1N0_CARAN</name>
<protein>
    <submittedName>
        <fullName evidence="2">F-box protein</fullName>
    </submittedName>
</protein>
<dbReference type="NCBIfam" id="TIGR01640">
    <property type="entry name" value="F_box_assoc_1"/>
    <property type="match status" value="1"/>
</dbReference>
<gene>
    <name evidence="2" type="ORF">V5N11_029869</name>
</gene>
<reference evidence="2 3" key="1">
    <citation type="submission" date="2024-04" db="EMBL/GenBank/DDBJ databases">
        <title>Genome assembly C_amara_ONT_v2.</title>
        <authorList>
            <person name="Yant L."/>
            <person name="Moore C."/>
            <person name="Slenker M."/>
        </authorList>
    </citation>
    <scope>NUCLEOTIDE SEQUENCE [LARGE SCALE GENOMIC DNA]</scope>
    <source>
        <tissue evidence="2">Leaf</tissue>
    </source>
</reference>
<comment type="caution">
    <text evidence="2">The sequence shown here is derived from an EMBL/GenBank/DDBJ whole genome shotgun (WGS) entry which is preliminary data.</text>
</comment>
<keyword evidence="3" id="KW-1185">Reference proteome</keyword>
<accession>A0ABD1B1N0</accession>
<dbReference type="Pfam" id="PF08268">
    <property type="entry name" value="FBA_3"/>
    <property type="match status" value="1"/>
</dbReference>
<dbReference type="Proteomes" id="UP001558713">
    <property type="component" value="Unassembled WGS sequence"/>
</dbReference>
<feature type="domain" description="F-box associated beta-propeller type 3" evidence="1">
    <location>
        <begin position="2"/>
        <end position="125"/>
    </location>
</feature>
<dbReference type="InterPro" id="IPR013187">
    <property type="entry name" value="F-box-assoc_dom_typ3"/>
</dbReference>
<sequence length="132" mass="15122">MENALIAYEGSLALVHSIDGMNSGIKLWVLENAEKHDWSEKSFLAPFSHTDPSLKGRFKLSGVTDNGEFSYVQSTFLRSFYIKYFDPKRNIFRMVKFKGIADREFRRTNGLGNRLLDGLQTFPSHVENLSLL</sequence>
<organism evidence="2 3">
    <name type="scientific">Cardamine amara subsp. amara</name>
    <dbReference type="NCBI Taxonomy" id="228776"/>
    <lineage>
        <taxon>Eukaryota</taxon>
        <taxon>Viridiplantae</taxon>
        <taxon>Streptophyta</taxon>
        <taxon>Embryophyta</taxon>
        <taxon>Tracheophyta</taxon>
        <taxon>Spermatophyta</taxon>
        <taxon>Magnoliopsida</taxon>
        <taxon>eudicotyledons</taxon>
        <taxon>Gunneridae</taxon>
        <taxon>Pentapetalae</taxon>
        <taxon>rosids</taxon>
        <taxon>malvids</taxon>
        <taxon>Brassicales</taxon>
        <taxon>Brassicaceae</taxon>
        <taxon>Cardamineae</taxon>
        <taxon>Cardamine</taxon>
    </lineage>
</organism>
<dbReference type="InterPro" id="IPR017451">
    <property type="entry name" value="F-box-assoc_interact_dom"/>
</dbReference>
<evidence type="ECO:0000313" key="3">
    <source>
        <dbReference type="Proteomes" id="UP001558713"/>
    </source>
</evidence>
<evidence type="ECO:0000259" key="1">
    <source>
        <dbReference type="Pfam" id="PF08268"/>
    </source>
</evidence>
<evidence type="ECO:0000313" key="2">
    <source>
        <dbReference type="EMBL" id="KAL1212378.1"/>
    </source>
</evidence>
<dbReference type="AlphaFoldDB" id="A0ABD1B1N0"/>
<proteinExistence type="predicted"/>
<dbReference type="EMBL" id="JBANAX010000366">
    <property type="protein sequence ID" value="KAL1212378.1"/>
    <property type="molecule type" value="Genomic_DNA"/>
</dbReference>